<dbReference type="InterPro" id="IPR050109">
    <property type="entry name" value="HTH-type_TetR-like_transc_reg"/>
</dbReference>
<dbReference type="Pfam" id="PF00440">
    <property type="entry name" value="TetR_N"/>
    <property type="match status" value="1"/>
</dbReference>
<keyword evidence="6" id="KW-1185">Reference proteome</keyword>
<dbReference type="SUPFAM" id="SSF46689">
    <property type="entry name" value="Homeodomain-like"/>
    <property type="match status" value="1"/>
</dbReference>
<dbReference type="Gene3D" id="1.10.357.10">
    <property type="entry name" value="Tetracycline Repressor, domain 2"/>
    <property type="match status" value="1"/>
</dbReference>
<dbReference type="InterPro" id="IPR001647">
    <property type="entry name" value="HTH_TetR"/>
</dbReference>
<dbReference type="PRINTS" id="PR00455">
    <property type="entry name" value="HTHTETR"/>
</dbReference>
<evidence type="ECO:0000256" key="3">
    <source>
        <dbReference type="SAM" id="MobiDB-lite"/>
    </source>
</evidence>
<proteinExistence type="predicted"/>
<organism evidence="5 6">
    <name type="scientific">Roseomonas indoligenes</name>
    <dbReference type="NCBI Taxonomy" id="2820811"/>
    <lineage>
        <taxon>Bacteria</taxon>
        <taxon>Pseudomonadati</taxon>
        <taxon>Pseudomonadota</taxon>
        <taxon>Alphaproteobacteria</taxon>
        <taxon>Acetobacterales</taxon>
        <taxon>Roseomonadaceae</taxon>
        <taxon>Roseomonas</taxon>
    </lineage>
</organism>
<feature type="region of interest" description="Disordered" evidence="3">
    <location>
        <begin position="1"/>
        <end position="24"/>
    </location>
</feature>
<dbReference type="PANTHER" id="PTHR30055">
    <property type="entry name" value="HTH-TYPE TRANSCRIPTIONAL REGULATOR RUTR"/>
    <property type="match status" value="1"/>
</dbReference>
<dbReference type="InterPro" id="IPR036271">
    <property type="entry name" value="Tet_transcr_reg_TetR-rel_C_sf"/>
</dbReference>
<feature type="region of interest" description="Disordered" evidence="3">
    <location>
        <begin position="224"/>
        <end position="247"/>
    </location>
</feature>
<dbReference type="InterPro" id="IPR023772">
    <property type="entry name" value="DNA-bd_HTH_TetR-type_CS"/>
</dbReference>
<dbReference type="GO" id="GO:0003700">
    <property type="term" value="F:DNA-binding transcription factor activity"/>
    <property type="evidence" value="ECO:0007669"/>
    <property type="project" value="TreeGrafter"/>
</dbReference>
<dbReference type="AlphaFoldDB" id="A0A940N3L0"/>
<evidence type="ECO:0000256" key="2">
    <source>
        <dbReference type="PROSITE-ProRule" id="PRU00335"/>
    </source>
</evidence>
<dbReference type="PANTHER" id="PTHR30055:SF235">
    <property type="entry name" value="TRANSCRIPTIONAL REGULATORY PROTEIN"/>
    <property type="match status" value="1"/>
</dbReference>
<evidence type="ECO:0000256" key="1">
    <source>
        <dbReference type="ARBA" id="ARBA00023125"/>
    </source>
</evidence>
<dbReference type="SUPFAM" id="SSF48498">
    <property type="entry name" value="Tetracyclin repressor-like, C-terminal domain"/>
    <property type="match status" value="1"/>
</dbReference>
<feature type="domain" description="HTH tetR-type" evidence="4">
    <location>
        <begin position="22"/>
        <end position="82"/>
    </location>
</feature>
<dbReference type="InterPro" id="IPR041586">
    <property type="entry name" value="PsrA_TetR_C"/>
</dbReference>
<dbReference type="GO" id="GO:0000976">
    <property type="term" value="F:transcription cis-regulatory region binding"/>
    <property type="evidence" value="ECO:0007669"/>
    <property type="project" value="TreeGrafter"/>
</dbReference>
<gene>
    <name evidence="5" type="ORF">J5Y10_25090</name>
</gene>
<comment type="caution">
    <text evidence="5">The sequence shown here is derived from an EMBL/GenBank/DDBJ whole genome shotgun (WGS) entry which is preliminary data.</text>
</comment>
<dbReference type="Pfam" id="PF17939">
    <property type="entry name" value="TetR_C_30"/>
    <property type="match status" value="1"/>
</dbReference>
<protein>
    <submittedName>
        <fullName evidence="5">TetR/AcrR family transcriptional regulator</fullName>
    </submittedName>
</protein>
<dbReference type="PROSITE" id="PS01081">
    <property type="entry name" value="HTH_TETR_1"/>
    <property type="match status" value="1"/>
</dbReference>
<accession>A0A940N3L0</accession>
<evidence type="ECO:0000313" key="5">
    <source>
        <dbReference type="EMBL" id="MBP0496082.1"/>
    </source>
</evidence>
<name>A0A940N3L0_9PROT</name>
<dbReference type="EMBL" id="JAGIZA010000026">
    <property type="protein sequence ID" value="MBP0496082.1"/>
    <property type="molecule type" value="Genomic_DNA"/>
</dbReference>
<dbReference type="RefSeq" id="WP_209376874.1">
    <property type="nucleotide sequence ID" value="NZ_JAGIZA010000026.1"/>
</dbReference>
<sequence>MTEPRKRPVRRRVGPGRPEGPSDLRDRILDAAERKFGTLGFEGASLRDIAGEVGVTQALVNYYFHSKQNLFEEAYTRRAELIGQDRLRRLEALRARETPPTLPELIEAFIAGIMALRGSPAGRAFIRLQARLNIETGRTALRLRRDSYDRSSHAYVQEIRRCVPGLTEAQAYTRFVLMVGAYLYAVSDTNRLNELSDESGTVVGGADLMAETVAFLTGGFEAVSRPSQPARKPSPARSRAAPRLVGG</sequence>
<keyword evidence="1 2" id="KW-0238">DNA-binding</keyword>
<evidence type="ECO:0000313" key="6">
    <source>
        <dbReference type="Proteomes" id="UP000677537"/>
    </source>
</evidence>
<dbReference type="Proteomes" id="UP000677537">
    <property type="component" value="Unassembled WGS sequence"/>
</dbReference>
<evidence type="ECO:0000259" key="4">
    <source>
        <dbReference type="PROSITE" id="PS50977"/>
    </source>
</evidence>
<feature type="DNA-binding region" description="H-T-H motif" evidence="2">
    <location>
        <begin position="45"/>
        <end position="64"/>
    </location>
</feature>
<reference evidence="5" key="1">
    <citation type="submission" date="2021-03" db="EMBL/GenBank/DDBJ databases">
        <authorList>
            <person name="So Y."/>
        </authorList>
    </citation>
    <scope>NUCLEOTIDE SEQUENCE</scope>
    <source>
        <strain evidence="5">SG15</strain>
    </source>
</reference>
<dbReference type="PROSITE" id="PS50977">
    <property type="entry name" value="HTH_TETR_2"/>
    <property type="match status" value="1"/>
</dbReference>
<dbReference type="InterPro" id="IPR009057">
    <property type="entry name" value="Homeodomain-like_sf"/>
</dbReference>